<dbReference type="Proteomes" id="UP001524318">
    <property type="component" value="Unassembled WGS sequence"/>
</dbReference>
<dbReference type="InterPro" id="IPR036291">
    <property type="entry name" value="NAD(P)-bd_dom_sf"/>
</dbReference>
<dbReference type="InterPro" id="IPR050223">
    <property type="entry name" value="D-isomer_2-hydroxyacid_DH"/>
</dbReference>
<dbReference type="PANTHER" id="PTHR10996">
    <property type="entry name" value="2-HYDROXYACID DEHYDROGENASE-RELATED"/>
    <property type="match status" value="1"/>
</dbReference>
<evidence type="ECO:0000259" key="5">
    <source>
        <dbReference type="Pfam" id="PF00389"/>
    </source>
</evidence>
<evidence type="ECO:0000256" key="4">
    <source>
        <dbReference type="RuleBase" id="RU003719"/>
    </source>
</evidence>
<keyword evidence="2 4" id="KW-0560">Oxidoreductase</keyword>
<dbReference type="Gene3D" id="3.40.50.720">
    <property type="entry name" value="NAD(P)-binding Rossmann-like Domain"/>
    <property type="match status" value="2"/>
</dbReference>
<keyword evidence="8" id="KW-1185">Reference proteome</keyword>
<accession>A0ABT1LN56</accession>
<dbReference type="PANTHER" id="PTHR10996:SF178">
    <property type="entry name" value="2-HYDROXYACID DEHYDROGENASE YGL185C-RELATED"/>
    <property type="match status" value="1"/>
</dbReference>
<keyword evidence="3" id="KW-0520">NAD</keyword>
<evidence type="ECO:0000256" key="3">
    <source>
        <dbReference type="ARBA" id="ARBA00023027"/>
    </source>
</evidence>
<dbReference type="InterPro" id="IPR006139">
    <property type="entry name" value="D-isomer_2_OHA_DH_cat_dom"/>
</dbReference>
<comment type="similarity">
    <text evidence="1 4">Belongs to the D-isomer specific 2-hydroxyacid dehydrogenase family.</text>
</comment>
<feature type="domain" description="D-isomer specific 2-hydroxyacid dehydrogenase NAD-binding" evidence="6">
    <location>
        <begin position="138"/>
        <end position="307"/>
    </location>
</feature>
<evidence type="ECO:0000256" key="1">
    <source>
        <dbReference type="ARBA" id="ARBA00005854"/>
    </source>
</evidence>
<evidence type="ECO:0000256" key="2">
    <source>
        <dbReference type="ARBA" id="ARBA00023002"/>
    </source>
</evidence>
<comment type="caution">
    <text evidence="7">The sequence shown here is derived from an EMBL/GenBank/DDBJ whole genome shotgun (WGS) entry which is preliminary data.</text>
</comment>
<sequence length="347" mass="36868">MNRRTDDDGESRFRPRVAFAMGSNELRDGLINAECFGRLRAVADVVSTDVLTDFSTPRAREVLAGTTALITGWGSPRIDASVLDLSPGLRLVAHAAGTVKNHVAPVAWDRGLTVTTAAHANAVPVAEYALAFILLAGKDAFAFQAGQRARQSGYRKEVLRQDVGNNGNTVGIIGASRIGRLVMERLKSHGLRVLLSDPTVSPAEAARLGVELVTLKQLMHSSKVVSLHAPVLPSTLGMIGAAELAQMQDGSTFINTARGVLVDHTALRTELRSGRLSAVLDVTAPEPLPDGDELYGMPNVILTPHIAGSLGNELARMGDLAVTEVERLAQGRAPEHSISRETLEGMA</sequence>
<name>A0ABT1LN56_9MICC</name>
<dbReference type="Pfam" id="PF02826">
    <property type="entry name" value="2-Hacid_dh_C"/>
    <property type="match status" value="1"/>
</dbReference>
<dbReference type="InterPro" id="IPR006140">
    <property type="entry name" value="D-isomer_DH_NAD-bd"/>
</dbReference>
<evidence type="ECO:0000313" key="7">
    <source>
        <dbReference type="EMBL" id="MCP8999874.1"/>
    </source>
</evidence>
<proteinExistence type="inferred from homology"/>
<gene>
    <name evidence="7" type="ORF">NFC73_09040</name>
</gene>
<protein>
    <submittedName>
        <fullName evidence="7">Hydroxyacid dehydrogenase</fullName>
    </submittedName>
</protein>
<dbReference type="CDD" id="cd12167">
    <property type="entry name" value="2-Hacid_dh_8"/>
    <property type="match status" value="1"/>
</dbReference>
<reference evidence="7 8" key="1">
    <citation type="submission" date="2022-06" db="EMBL/GenBank/DDBJ databases">
        <title>Pseudarthrobacter sp. strain RMG13 Genome sequencing and assembly.</title>
        <authorList>
            <person name="Kim I."/>
        </authorList>
    </citation>
    <scope>NUCLEOTIDE SEQUENCE [LARGE SCALE GENOMIC DNA]</scope>
    <source>
        <strain evidence="7 8">RMG13</strain>
    </source>
</reference>
<dbReference type="RefSeq" id="WP_254749517.1">
    <property type="nucleotide sequence ID" value="NZ_JANCLV010000005.1"/>
</dbReference>
<evidence type="ECO:0000313" key="8">
    <source>
        <dbReference type="Proteomes" id="UP001524318"/>
    </source>
</evidence>
<dbReference type="EMBL" id="JANCLV010000005">
    <property type="protein sequence ID" value="MCP8999874.1"/>
    <property type="molecule type" value="Genomic_DNA"/>
</dbReference>
<dbReference type="SUPFAM" id="SSF51735">
    <property type="entry name" value="NAD(P)-binding Rossmann-fold domains"/>
    <property type="match status" value="1"/>
</dbReference>
<feature type="domain" description="D-isomer specific 2-hydroxyacid dehydrogenase catalytic" evidence="5">
    <location>
        <begin position="53"/>
        <end position="338"/>
    </location>
</feature>
<evidence type="ECO:0000259" key="6">
    <source>
        <dbReference type="Pfam" id="PF02826"/>
    </source>
</evidence>
<dbReference type="SUPFAM" id="SSF52283">
    <property type="entry name" value="Formate/glycerate dehydrogenase catalytic domain-like"/>
    <property type="match status" value="1"/>
</dbReference>
<dbReference type="Pfam" id="PF00389">
    <property type="entry name" value="2-Hacid_dh"/>
    <property type="match status" value="1"/>
</dbReference>
<organism evidence="7 8">
    <name type="scientific">Pseudarthrobacter humi</name>
    <dbReference type="NCBI Taxonomy" id="2952523"/>
    <lineage>
        <taxon>Bacteria</taxon>
        <taxon>Bacillati</taxon>
        <taxon>Actinomycetota</taxon>
        <taxon>Actinomycetes</taxon>
        <taxon>Micrococcales</taxon>
        <taxon>Micrococcaceae</taxon>
        <taxon>Pseudarthrobacter</taxon>
    </lineage>
</organism>